<gene>
    <name evidence="3" type="ORF">SAMN04488063_1810</name>
</gene>
<reference evidence="4" key="1">
    <citation type="submission" date="2016-10" db="EMBL/GenBank/DDBJ databases">
        <authorList>
            <person name="Varghese N."/>
            <person name="Submissions S."/>
        </authorList>
    </citation>
    <scope>NUCLEOTIDE SEQUENCE [LARGE SCALE GENOMIC DNA]</scope>
    <source>
        <strain evidence="4">CGMCC 1.7739</strain>
    </source>
</reference>
<dbReference type="OrthoDB" id="342499at2157"/>
<dbReference type="PROSITE" id="PS51257">
    <property type="entry name" value="PROKAR_LIPOPROTEIN"/>
    <property type="match status" value="1"/>
</dbReference>
<keyword evidence="4" id="KW-1185">Reference proteome</keyword>
<accession>A0A1I2R6R4</accession>
<dbReference type="InterPro" id="IPR058929">
    <property type="entry name" value="Ig_halo"/>
</dbReference>
<evidence type="ECO:0000259" key="2">
    <source>
        <dbReference type="Pfam" id="PF25942"/>
    </source>
</evidence>
<dbReference type="AlphaFoldDB" id="A0A1I2R6R4"/>
<sequence>MDRRTLLSTLAGSSLVGTAGCLDDPLGTETDTRAPTDETVETTPTDEAVGLSVTNEDDEPHSVSLRVEDGDETLLERTVDVDPGVGRLVEGRLVGEGAYRVVAELDDGPRLDYRWRVTSELGFLDIVVRDGGRLEPRQRAESTPTGGDGDGPYTVSGADDVLTPPNVEIRNWSDEDAVVAVSISHEGDRFFERSFEATTDREVLTEPVVASKAVYRVVAELRSAARRTTSGDVAETDDGRRATYEWNVAGNWPLLAVLVDEDGTLRIGCDWPHETEIAVENADEESRTVAVTLSDGEGVVAEATRTVSPGDGRVRLDVPMGDEFRLRVETEAGTDEAEYIDCYCRSSTAEISIEDGVPTVDSYVAVCE</sequence>
<feature type="domain" description="Ig-like" evidence="2">
    <location>
        <begin position="60"/>
        <end position="138"/>
    </location>
</feature>
<organism evidence="3 4">
    <name type="scientific">Halopelagius inordinatus</name>
    <dbReference type="NCBI Taxonomy" id="553467"/>
    <lineage>
        <taxon>Archaea</taxon>
        <taxon>Methanobacteriati</taxon>
        <taxon>Methanobacteriota</taxon>
        <taxon>Stenosarchaea group</taxon>
        <taxon>Halobacteria</taxon>
        <taxon>Halobacteriales</taxon>
        <taxon>Haloferacaceae</taxon>
    </lineage>
</organism>
<dbReference type="EMBL" id="FOOQ01000002">
    <property type="protein sequence ID" value="SFG36414.1"/>
    <property type="molecule type" value="Genomic_DNA"/>
</dbReference>
<evidence type="ECO:0000256" key="1">
    <source>
        <dbReference type="SAM" id="MobiDB-lite"/>
    </source>
</evidence>
<dbReference type="Pfam" id="PF25942">
    <property type="entry name" value="Ig_halo"/>
    <property type="match status" value="2"/>
</dbReference>
<name>A0A1I2R6R4_9EURY</name>
<evidence type="ECO:0000313" key="4">
    <source>
        <dbReference type="Proteomes" id="UP000198876"/>
    </source>
</evidence>
<feature type="region of interest" description="Disordered" evidence="1">
    <location>
        <begin position="19"/>
        <end position="42"/>
    </location>
</feature>
<evidence type="ECO:0000313" key="3">
    <source>
        <dbReference type="EMBL" id="SFG36414.1"/>
    </source>
</evidence>
<protein>
    <recommendedName>
        <fullName evidence="2">Ig-like domain-containing protein</fullName>
    </recommendedName>
</protein>
<feature type="domain" description="Ig-like" evidence="2">
    <location>
        <begin position="286"/>
        <end position="362"/>
    </location>
</feature>
<proteinExistence type="predicted"/>
<feature type="region of interest" description="Disordered" evidence="1">
    <location>
        <begin position="135"/>
        <end position="166"/>
    </location>
</feature>
<dbReference type="RefSeq" id="WP_092891399.1">
    <property type="nucleotide sequence ID" value="NZ_FOOQ01000002.1"/>
</dbReference>
<dbReference type="Proteomes" id="UP000198876">
    <property type="component" value="Unassembled WGS sequence"/>
</dbReference>